<evidence type="ECO:0000256" key="3">
    <source>
        <dbReference type="ARBA" id="ARBA00023121"/>
    </source>
</evidence>
<comment type="caution">
    <text evidence="6">The sequence shown here is derived from an EMBL/GenBank/DDBJ whole genome shotgun (WGS) entry which is preliminary data.</text>
</comment>
<dbReference type="InterPro" id="IPR038261">
    <property type="entry name" value="GPP34-like_sf"/>
</dbReference>
<evidence type="ECO:0000256" key="2">
    <source>
        <dbReference type="ARBA" id="ARBA00023034"/>
    </source>
</evidence>
<dbReference type="GO" id="GO:0005737">
    <property type="term" value="C:cytoplasm"/>
    <property type="evidence" value="ECO:0007669"/>
    <property type="project" value="UniProtKB-ARBA"/>
</dbReference>
<feature type="region of interest" description="Disordered" evidence="5">
    <location>
        <begin position="153"/>
        <end position="200"/>
    </location>
</feature>
<dbReference type="InterPro" id="IPR008628">
    <property type="entry name" value="GPP34-like"/>
</dbReference>
<name>A0A3B0FVH0_PSEPS</name>
<sequence length="261" mass="27575">MDAELPKAAELSLPQAFLLLATNDKDGTPEVPVFALRTTVAGAILAELDLLGAVELQGKHVRAAGTNPDTHLQHELELIRGKSRPHSARRWVSMLEGRAQTQRIYEGMASLGIVEHVGERHLGLFRAVRYPEKDHAPEAALLEKIQAALKAAPAGLEPPASGAAGSEAGTEGVDAAAARSGTSEGQAPDAATGTQRAGTAAPEPRTIALVALLQAAGLLGKLFPEADRVRASELSKDYWPSRAVEDELRMIRLAEEEAATL</sequence>
<dbReference type="RefSeq" id="WP_120692533.1">
    <property type="nucleotide sequence ID" value="NZ_RBNH01000008.1"/>
</dbReference>
<dbReference type="AlphaFoldDB" id="A0A3B0FVH0"/>
<evidence type="ECO:0000313" key="6">
    <source>
        <dbReference type="EMBL" id="RKO23795.1"/>
    </source>
</evidence>
<comment type="subcellular location">
    <subcellularLocation>
        <location evidence="1">Golgi apparatus membrane</location>
        <topology evidence="1">Peripheral membrane protein</topology>
        <orientation evidence="1">Cytoplasmic side</orientation>
    </subcellularLocation>
</comment>
<evidence type="ECO:0000256" key="4">
    <source>
        <dbReference type="ARBA" id="ARBA00023136"/>
    </source>
</evidence>
<keyword evidence="2" id="KW-0333">Golgi apparatus</keyword>
<proteinExistence type="predicted"/>
<keyword evidence="3" id="KW-0446">Lipid-binding</keyword>
<dbReference type="Proteomes" id="UP000273159">
    <property type="component" value="Unassembled WGS sequence"/>
</dbReference>
<reference evidence="6 7" key="1">
    <citation type="submission" date="2018-10" db="EMBL/GenBank/DDBJ databases">
        <title>Genome-guide identification and characterization of bacteria that degrade polycyclic aromatic hydrocarbons and resist hexavalent chromium simultaneously.</title>
        <authorList>
            <person name="Feng H."/>
        </authorList>
    </citation>
    <scope>NUCLEOTIDE SEQUENCE [LARGE SCALE GENOMIC DNA]</scope>
    <source>
        <strain evidence="6 7">J015</strain>
    </source>
</reference>
<reference evidence="7" key="2">
    <citation type="submission" date="2018-10" db="EMBL/GenBank/DDBJ databases">
        <authorList>
            <person name="Wang Y."/>
            <person name="Wang J."/>
            <person name="Yang X."/>
            <person name="Wang Z."/>
            <person name="Huang Y."/>
        </authorList>
    </citation>
    <scope>NUCLEOTIDE SEQUENCE [LARGE SCALE GENOMIC DNA]</scope>
    <source>
        <strain evidence="7">J015</strain>
    </source>
</reference>
<evidence type="ECO:0000313" key="7">
    <source>
        <dbReference type="Proteomes" id="UP000273159"/>
    </source>
</evidence>
<accession>A0A3B0FVH0</accession>
<feature type="compositionally biased region" description="Low complexity" evidence="5">
    <location>
        <begin position="160"/>
        <end position="172"/>
    </location>
</feature>
<keyword evidence="4" id="KW-0472">Membrane</keyword>
<dbReference type="GO" id="GO:0012505">
    <property type="term" value="C:endomembrane system"/>
    <property type="evidence" value="ECO:0007669"/>
    <property type="project" value="UniProtKB-ARBA"/>
</dbReference>
<dbReference type="EMBL" id="RBNH01000008">
    <property type="protein sequence ID" value="RKO23795.1"/>
    <property type="molecule type" value="Genomic_DNA"/>
</dbReference>
<dbReference type="GO" id="GO:0070273">
    <property type="term" value="F:phosphatidylinositol-4-phosphate binding"/>
    <property type="evidence" value="ECO:0007669"/>
    <property type="project" value="InterPro"/>
</dbReference>
<protein>
    <submittedName>
        <fullName evidence="6">GPP34 family phosphoprotein</fullName>
    </submittedName>
</protein>
<evidence type="ECO:0000256" key="1">
    <source>
        <dbReference type="ARBA" id="ARBA00004255"/>
    </source>
</evidence>
<gene>
    <name evidence="6" type="ORF">D7Z96_10945</name>
</gene>
<dbReference type="Pfam" id="PF05719">
    <property type="entry name" value="GPP34"/>
    <property type="match status" value="1"/>
</dbReference>
<dbReference type="Gene3D" id="1.10.3630.10">
    <property type="entry name" value="yeast vps74-n-term truncation variant domain like"/>
    <property type="match status" value="1"/>
</dbReference>
<evidence type="ECO:0000256" key="5">
    <source>
        <dbReference type="SAM" id="MobiDB-lite"/>
    </source>
</evidence>
<organism evidence="6 7">
    <name type="scientific">Pseudarthrobacter phenanthrenivorans</name>
    <name type="common">Arthrobacter phenanthrenivorans</name>
    <dbReference type="NCBI Taxonomy" id="361575"/>
    <lineage>
        <taxon>Bacteria</taxon>
        <taxon>Bacillati</taxon>
        <taxon>Actinomycetota</taxon>
        <taxon>Actinomycetes</taxon>
        <taxon>Micrococcales</taxon>
        <taxon>Micrococcaceae</taxon>
        <taxon>Pseudarthrobacter</taxon>
    </lineage>
</organism>
<feature type="compositionally biased region" description="Low complexity" evidence="5">
    <location>
        <begin position="190"/>
        <end position="200"/>
    </location>
</feature>